<gene>
    <name evidence="1" type="ORF">V1634_31325</name>
</gene>
<dbReference type="RefSeq" id="WP_331211323.1">
    <property type="nucleotide sequence ID" value="NZ_JAZGQL010000033.1"/>
</dbReference>
<proteinExistence type="predicted"/>
<comment type="caution">
    <text evidence="1">The sequence shown here is derived from an EMBL/GenBank/DDBJ whole genome shotgun (WGS) entry which is preliminary data.</text>
</comment>
<keyword evidence="2" id="KW-1185">Reference proteome</keyword>
<name>A0ABU7SMY7_9ACTN</name>
<dbReference type="Gene3D" id="2.60.40.2880">
    <property type="entry name" value="MmpS1-5, C-terminal soluble domain"/>
    <property type="match status" value="1"/>
</dbReference>
<dbReference type="Proteomes" id="UP001339911">
    <property type="component" value="Unassembled WGS sequence"/>
</dbReference>
<evidence type="ECO:0000313" key="1">
    <source>
        <dbReference type="EMBL" id="MEE6311330.1"/>
    </source>
</evidence>
<accession>A0ABU7SMY7</accession>
<organism evidence="1 2">
    <name type="scientific">Plantactinospora veratri</name>
    <dbReference type="NCBI Taxonomy" id="1436122"/>
    <lineage>
        <taxon>Bacteria</taxon>
        <taxon>Bacillati</taxon>
        <taxon>Actinomycetota</taxon>
        <taxon>Actinomycetes</taxon>
        <taxon>Micromonosporales</taxon>
        <taxon>Micromonosporaceae</taxon>
        <taxon>Plantactinospora</taxon>
    </lineage>
</organism>
<dbReference type="EMBL" id="JAZGQL010000033">
    <property type="protein sequence ID" value="MEE6311330.1"/>
    <property type="molecule type" value="Genomic_DNA"/>
</dbReference>
<dbReference type="InterPro" id="IPR038468">
    <property type="entry name" value="MmpS_C"/>
</dbReference>
<sequence>MSYSISASGTANESLKISYAGPDGGGVEAASPGTVPFWSTEVTTKPGVALLFVQGNANSSDLSYQLTCTIKVDGVEVVHGSGPYSCAAQFELSRLPSVLAEKAPSAASGPTTPAVALPSAPATPSGRPQVAGCGFVEGEEVSRIVSELASASKPVQKVSGDRNRCTYVLDHDLTQVTMTWRPGDKAEQVFGGPKVSGLGVTAYWADLGSFGVLEAQLPKGAFNVRVDVKGLNIDLREFAIAVFKAAKPRLPK</sequence>
<reference evidence="1 2" key="1">
    <citation type="submission" date="2024-01" db="EMBL/GenBank/DDBJ databases">
        <title>Genome insights into Plantactinospora veratri sp. nov.</title>
        <authorList>
            <person name="Wang L."/>
        </authorList>
    </citation>
    <scope>NUCLEOTIDE SEQUENCE [LARGE SCALE GENOMIC DNA]</scope>
    <source>
        <strain evidence="1 2">NEAU-FHS4</strain>
    </source>
</reference>
<protein>
    <submittedName>
        <fullName evidence="1">Uncharacterized protein</fullName>
    </submittedName>
</protein>
<evidence type="ECO:0000313" key="2">
    <source>
        <dbReference type="Proteomes" id="UP001339911"/>
    </source>
</evidence>